<evidence type="ECO:0000256" key="4">
    <source>
        <dbReference type="ARBA" id="ARBA00023136"/>
    </source>
</evidence>
<feature type="transmembrane region" description="Helical" evidence="6">
    <location>
        <begin position="76"/>
        <end position="97"/>
    </location>
</feature>
<feature type="compositionally biased region" description="Gly residues" evidence="5">
    <location>
        <begin position="329"/>
        <end position="353"/>
    </location>
</feature>
<sequence length="498" mass="50886">MKPWLYLVIPAALLLLCGPVAAADGDIIRELQQGFRDSVALWYAPLQQVATWLLLSLAVISYTWSASQMVLRNADLGEFVAEFVRLVIFTGFFLFLIQGGQQLAETMIRGWIWIGGQATSTNLSLSVPEILERGFTLGGDVISAGSGLSRIAYTILALPVVILYTLIAAYAFFVLAEMYVVTAAGIVLLGFGGSQWTVDYAKKYITYTISIGAKLYVMFLVIGAGEQFIHQWAVNQDHESFRAILAIIGVLLMMAILVKMIPDAVQGIINGASLGSATPSVGGMARAAGSVAVGAAVGAAGGAMAVREASKLAGEQLGGGGALASAATPGGGSPGGNSFLGGPAGGSPSGGTGPLPMPGTAPSSGGAALGAGRTAHAGQTMKNLTKAAGETMGGKIMGDYNASHGSFGGSMAQKLRAERLGMAEGGSESAHTGGQQSIGQSDGLKGTIRGAPTTNENDTHNQTPQATHNRTPSEPAASAAAGAEVPYRSPAGSHNDEQ</sequence>
<keyword evidence="7" id="KW-0732">Signal</keyword>
<keyword evidence="2 6" id="KW-0812">Transmembrane</keyword>
<feature type="transmembrane region" description="Helical" evidence="6">
    <location>
        <begin position="151"/>
        <end position="172"/>
    </location>
</feature>
<dbReference type="InterPro" id="IPR007688">
    <property type="entry name" value="Conjugal_tfr_TrbL/VirB6"/>
</dbReference>
<dbReference type="OrthoDB" id="8525003at2"/>
<dbReference type="Pfam" id="PF04610">
    <property type="entry name" value="TrbL"/>
    <property type="match status" value="1"/>
</dbReference>
<name>A0A510XFS2_9GAMM</name>
<evidence type="ECO:0000256" key="1">
    <source>
        <dbReference type="ARBA" id="ARBA00004141"/>
    </source>
</evidence>
<feature type="transmembrane region" description="Helical" evidence="6">
    <location>
        <begin position="179"/>
        <end position="198"/>
    </location>
</feature>
<keyword evidence="9" id="KW-1185">Reference proteome</keyword>
<comment type="caution">
    <text evidence="8">The sequence shown here is derived from an EMBL/GenBank/DDBJ whole genome shotgun (WGS) entry which is preliminary data.</text>
</comment>
<organism evidence="8 9">
    <name type="scientific">Bisbaumannia pacifica</name>
    <dbReference type="NCBI Taxonomy" id="77098"/>
    <lineage>
        <taxon>Bacteria</taxon>
        <taxon>Pseudomonadati</taxon>
        <taxon>Pseudomonadota</taxon>
        <taxon>Gammaproteobacteria</taxon>
        <taxon>Oceanospirillales</taxon>
        <taxon>Halomonadaceae</taxon>
        <taxon>Bisbaumannia</taxon>
    </lineage>
</organism>
<feature type="signal peptide" evidence="7">
    <location>
        <begin position="1"/>
        <end position="22"/>
    </location>
</feature>
<evidence type="ECO:0000256" key="6">
    <source>
        <dbReference type="SAM" id="Phobius"/>
    </source>
</evidence>
<dbReference type="GO" id="GO:0030255">
    <property type="term" value="P:protein secretion by the type IV secretion system"/>
    <property type="evidence" value="ECO:0007669"/>
    <property type="project" value="InterPro"/>
</dbReference>
<feature type="compositionally biased region" description="Low complexity" evidence="5">
    <location>
        <begin position="472"/>
        <end position="484"/>
    </location>
</feature>
<feature type="transmembrane region" description="Helical" evidence="6">
    <location>
        <begin position="243"/>
        <end position="261"/>
    </location>
</feature>
<dbReference type="RefSeq" id="WP_146802642.1">
    <property type="nucleotide sequence ID" value="NZ_BJUK01000014.1"/>
</dbReference>
<gene>
    <name evidence="8" type="ORF">HPA02_16030</name>
</gene>
<feature type="compositionally biased region" description="Polar residues" evidence="5">
    <location>
        <begin position="452"/>
        <end position="470"/>
    </location>
</feature>
<proteinExistence type="predicted"/>
<evidence type="ECO:0000256" key="7">
    <source>
        <dbReference type="SAM" id="SignalP"/>
    </source>
</evidence>
<keyword evidence="4 6" id="KW-0472">Membrane</keyword>
<dbReference type="InterPro" id="IPR014150">
    <property type="entry name" value="Conjugal_tfr_TrbL"/>
</dbReference>
<feature type="region of interest" description="Disordered" evidence="5">
    <location>
        <begin position="324"/>
        <end position="378"/>
    </location>
</feature>
<keyword evidence="3 6" id="KW-1133">Transmembrane helix</keyword>
<evidence type="ECO:0000256" key="2">
    <source>
        <dbReference type="ARBA" id="ARBA00022692"/>
    </source>
</evidence>
<feature type="region of interest" description="Disordered" evidence="5">
    <location>
        <begin position="421"/>
        <end position="498"/>
    </location>
</feature>
<accession>A0A510XFS2</accession>
<evidence type="ECO:0000256" key="5">
    <source>
        <dbReference type="SAM" id="MobiDB-lite"/>
    </source>
</evidence>
<dbReference type="Proteomes" id="UP000321275">
    <property type="component" value="Unassembled WGS sequence"/>
</dbReference>
<feature type="transmembrane region" description="Helical" evidence="6">
    <location>
        <begin position="204"/>
        <end position="222"/>
    </location>
</feature>
<dbReference type="AlphaFoldDB" id="A0A510XFS2"/>
<evidence type="ECO:0000256" key="3">
    <source>
        <dbReference type="ARBA" id="ARBA00022989"/>
    </source>
</evidence>
<feature type="compositionally biased region" description="Low complexity" evidence="5">
    <location>
        <begin position="358"/>
        <end position="378"/>
    </location>
</feature>
<feature type="transmembrane region" description="Helical" evidence="6">
    <location>
        <begin position="46"/>
        <end position="64"/>
    </location>
</feature>
<protein>
    <submittedName>
        <fullName evidence="8">P-type conjugative transfer protein TrbL</fullName>
    </submittedName>
</protein>
<feature type="compositionally biased region" description="Polar residues" evidence="5">
    <location>
        <begin position="429"/>
        <end position="440"/>
    </location>
</feature>
<evidence type="ECO:0000313" key="8">
    <source>
        <dbReference type="EMBL" id="GEK47320.1"/>
    </source>
</evidence>
<feature type="chain" id="PRO_5021815182" evidence="7">
    <location>
        <begin position="23"/>
        <end position="498"/>
    </location>
</feature>
<dbReference type="EMBL" id="BJUK01000014">
    <property type="protein sequence ID" value="GEK47320.1"/>
    <property type="molecule type" value="Genomic_DNA"/>
</dbReference>
<dbReference type="GO" id="GO:0016020">
    <property type="term" value="C:membrane"/>
    <property type="evidence" value="ECO:0007669"/>
    <property type="project" value="UniProtKB-SubCell"/>
</dbReference>
<comment type="subcellular location">
    <subcellularLocation>
        <location evidence="1">Membrane</location>
        <topology evidence="1">Multi-pass membrane protein</topology>
    </subcellularLocation>
</comment>
<reference evidence="8 9" key="1">
    <citation type="submission" date="2019-07" db="EMBL/GenBank/DDBJ databases">
        <title>Whole genome shotgun sequence of Halomonas pacifica NBRC 102220.</title>
        <authorList>
            <person name="Hosoyama A."/>
            <person name="Uohara A."/>
            <person name="Ohji S."/>
            <person name="Ichikawa N."/>
        </authorList>
    </citation>
    <scope>NUCLEOTIDE SEQUENCE [LARGE SCALE GENOMIC DNA]</scope>
    <source>
        <strain evidence="8 9">NBRC 102220</strain>
    </source>
</reference>
<dbReference type="NCBIfam" id="TIGR02783">
    <property type="entry name" value="TrbL_P"/>
    <property type="match status" value="1"/>
</dbReference>
<evidence type="ECO:0000313" key="9">
    <source>
        <dbReference type="Proteomes" id="UP000321275"/>
    </source>
</evidence>